<name>A0A371E0H8_MUCPR</name>
<evidence type="ECO:0000313" key="1">
    <source>
        <dbReference type="EMBL" id="RDX58295.1"/>
    </source>
</evidence>
<dbReference type="AlphaFoldDB" id="A0A371E0H8"/>
<organism evidence="1 2">
    <name type="scientific">Mucuna pruriens</name>
    <name type="common">Velvet bean</name>
    <name type="synonym">Dolichos pruriens</name>
    <dbReference type="NCBI Taxonomy" id="157652"/>
    <lineage>
        <taxon>Eukaryota</taxon>
        <taxon>Viridiplantae</taxon>
        <taxon>Streptophyta</taxon>
        <taxon>Embryophyta</taxon>
        <taxon>Tracheophyta</taxon>
        <taxon>Spermatophyta</taxon>
        <taxon>Magnoliopsida</taxon>
        <taxon>eudicotyledons</taxon>
        <taxon>Gunneridae</taxon>
        <taxon>Pentapetalae</taxon>
        <taxon>rosids</taxon>
        <taxon>fabids</taxon>
        <taxon>Fabales</taxon>
        <taxon>Fabaceae</taxon>
        <taxon>Papilionoideae</taxon>
        <taxon>50 kb inversion clade</taxon>
        <taxon>NPAAA clade</taxon>
        <taxon>indigoferoid/millettioid clade</taxon>
        <taxon>Phaseoleae</taxon>
        <taxon>Mucuna</taxon>
    </lineage>
</organism>
<sequence>MNDNIWYLVSVTRGDLRLSHLFIANDVLLFCREFGHQMHLVFSTLKVDILKICLLWGVGSSRIKALSTIIGIKHPTTVGKYLHHMLTKQKCKIFNKTGYFTSLTFCPYLFYAIVLVTTRDSIVWLGNSTGICGWLLQRPHYPTLELVRVRVKRLRKE</sequence>
<dbReference type="Proteomes" id="UP000257109">
    <property type="component" value="Unassembled WGS sequence"/>
</dbReference>
<keyword evidence="2" id="KW-1185">Reference proteome</keyword>
<feature type="non-terminal residue" evidence="1">
    <location>
        <position position="1"/>
    </location>
</feature>
<comment type="caution">
    <text evidence="1">The sequence shown here is derived from an EMBL/GenBank/DDBJ whole genome shotgun (WGS) entry which is preliminary data.</text>
</comment>
<reference evidence="1" key="1">
    <citation type="submission" date="2018-05" db="EMBL/GenBank/DDBJ databases">
        <title>Draft genome of Mucuna pruriens seed.</title>
        <authorList>
            <person name="Nnadi N.E."/>
            <person name="Vos R."/>
            <person name="Hasami M.H."/>
            <person name="Devisetty U.K."/>
            <person name="Aguiy J.C."/>
        </authorList>
    </citation>
    <scope>NUCLEOTIDE SEQUENCE [LARGE SCALE GENOMIC DNA]</scope>
    <source>
        <strain evidence="1">JCA_2017</strain>
    </source>
</reference>
<proteinExistence type="predicted"/>
<evidence type="ECO:0000313" key="2">
    <source>
        <dbReference type="Proteomes" id="UP000257109"/>
    </source>
</evidence>
<accession>A0A371E0H8</accession>
<gene>
    <name evidence="1" type="ORF">CR513_62395</name>
</gene>
<protein>
    <submittedName>
        <fullName evidence="1">Uncharacterized protein</fullName>
    </submittedName>
</protein>
<dbReference type="EMBL" id="QJKJ01017642">
    <property type="protein sequence ID" value="RDX58295.1"/>
    <property type="molecule type" value="Genomic_DNA"/>
</dbReference>